<organism evidence="2 3">
    <name type="scientific">Spodoptera littoralis</name>
    <name type="common">Egyptian cotton leafworm</name>
    <dbReference type="NCBI Taxonomy" id="7109"/>
    <lineage>
        <taxon>Eukaryota</taxon>
        <taxon>Metazoa</taxon>
        <taxon>Ecdysozoa</taxon>
        <taxon>Arthropoda</taxon>
        <taxon>Hexapoda</taxon>
        <taxon>Insecta</taxon>
        <taxon>Pterygota</taxon>
        <taxon>Neoptera</taxon>
        <taxon>Endopterygota</taxon>
        <taxon>Lepidoptera</taxon>
        <taxon>Glossata</taxon>
        <taxon>Ditrysia</taxon>
        <taxon>Noctuoidea</taxon>
        <taxon>Noctuidae</taxon>
        <taxon>Amphipyrinae</taxon>
        <taxon>Spodoptera</taxon>
    </lineage>
</organism>
<evidence type="ECO:0000313" key="2">
    <source>
        <dbReference type="EMBL" id="CAH1642659.1"/>
    </source>
</evidence>
<proteinExistence type="predicted"/>
<accession>A0A9P0IAG5</accession>
<evidence type="ECO:0000256" key="1">
    <source>
        <dbReference type="SAM" id="MobiDB-lite"/>
    </source>
</evidence>
<keyword evidence="3" id="KW-1185">Reference proteome</keyword>
<name>A0A9P0IAG5_SPOLI</name>
<protein>
    <submittedName>
        <fullName evidence="2">Uncharacterized protein</fullName>
    </submittedName>
</protein>
<dbReference type="AlphaFoldDB" id="A0A9P0IAG5"/>
<feature type="compositionally biased region" description="Polar residues" evidence="1">
    <location>
        <begin position="119"/>
        <end position="136"/>
    </location>
</feature>
<evidence type="ECO:0000313" key="3">
    <source>
        <dbReference type="Proteomes" id="UP001153321"/>
    </source>
</evidence>
<gene>
    <name evidence="2" type="ORF">SPLIT_LOCUS8015</name>
</gene>
<dbReference type="Proteomes" id="UP001153321">
    <property type="component" value="Chromosome 28"/>
</dbReference>
<feature type="region of interest" description="Disordered" evidence="1">
    <location>
        <begin position="109"/>
        <end position="136"/>
    </location>
</feature>
<reference evidence="2" key="1">
    <citation type="submission" date="2022-02" db="EMBL/GenBank/DDBJ databases">
        <authorList>
            <person name="King R."/>
        </authorList>
    </citation>
    <scope>NUCLEOTIDE SEQUENCE</scope>
</reference>
<sequence>MNFESNNITYRNNPRRAISVTDLSDVVNNSEKTMLDATMMSVPDSFLHDTIDETSELTSEIILLKQQLFSAHQEIDNLNIENLRLKTDLQNMITTCNAYKKICSTPEKKRKAQFVTKPRQINSPSDLKNQARSTDT</sequence>
<dbReference type="EMBL" id="LR824559">
    <property type="protein sequence ID" value="CAH1642659.1"/>
    <property type="molecule type" value="Genomic_DNA"/>
</dbReference>